<evidence type="ECO:0000313" key="2">
    <source>
        <dbReference type="Proteomes" id="UP001054837"/>
    </source>
</evidence>
<organism evidence="1 2">
    <name type="scientific">Caerostris darwini</name>
    <dbReference type="NCBI Taxonomy" id="1538125"/>
    <lineage>
        <taxon>Eukaryota</taxon>
        <taxon>Metazoa</taxon>
        <taxon>Ecdysozoa</taxon>
        <taxon>Arthropoda</taxon>
        <taxon>Chelicerata</taxon>
        <taxon>Arachnida</taxon>
        <taxon>Araneae</taxon>
        <taxon>Araneomorphae</taxon>
        <taxon>Entelegynae</taxon>
        <taxon>Araneoidea</taxon>
        <taxon>Araneidae</taxon>
        <taxon>Caerostris</taxon>
    </lineage>
</organism>
<dbReference type="Proteomes" id="UP001054837">
    <property type="component" value="Unassembled WGS sequence"/>
</dbReference>
<sequence length="94" mass="10547">MDALEPSLTGFRRYNVKRNTGGKHSIFMDLPVILGNRCPGLYVFKGAGMVWELDLVNDDDYTGQFGPLIGVSGFIRNKRKNIVDGEPSRQLMNK</sequence>
<evidence type="ECO:0000313" key="1">
    <source>
        <dbReference type="EMBL" id="GIY86579.1"/>
    </source>
</evidence>
<gene>
    <name evidence="1" type="ORF">CDAR_257781</name>
</gene>
<keyword evidence="2" id="KW-1185">Reference proteome</keyword>
<dbReference type="EMBL" id="BPLQ01015232">
    <property type="protein sequence ID" value="GIY86579.1"/>
    <property type="molecule type" value="Genomic_DNA"/>
</dbReference>
<proteinExistence type="predicted"/>
<reference evidence="1 2" key="1">
    <citation type="submission" date="2021-06" db="EMBL/GenBank/DDBJ databases">
        <title>Caerostris darwini draft genome.</title>
        <authorList>
            <person name="Kono N."/>
            <person name="Arakawa K."/>
        </authorList>
    </citation>
    <scope>NUCLEOTIDE SEQUENCE [LARGE SCALE GENOMIC DNA]</scope>
</reference>
<protein>
    <submittedName>
        <fullName evidence="1">Uncharacterized protein</fullName>
    </submittedName>
</protein>
<dbReference type="AlphaFoldDB" id="A0AAV4WXP9"/>
<comment type="caution">
    <text evidence="1">The sequence shown here is derived from an EMBL/GenBank/DDBJ whole genome shotgun (WGS) entry which is preliminary data.</text>
</comment>
<accession>A0AAV4WXP9</accession>
<name>A0AAV4WXP9_9ARAC</name>